<dbReference type="GO" id="GO:0005886">
    <property type="term" value="C:plasma membrane"/>
    <property type="evidence" value="ECO:0007669"/>
    <property type="project" value="TreeGrafter"/>
</dbReference>
<dbReference type="RefSeq" id="WP_066857960.1">
    <property type="nucleotide sequence ID" value="NZ_JXMS01000032.1"/>
</dbReference>
<reference evidence="3 4" key="1">
    <citation type="submission" date="2015-01" db="EMBL/GenBank/DDBJ databases">
        <title>Desulfovibrio sp. JC271 draft genome sequence.</title>
        <authorList>
            <person name="Shivani Y."/>
            <person name="Subhash Y."/>
            <person name="Sasikala C."/>
            <person name="Ramana C.V."/>
        </authorList>
    </citation>
    <scope>NUCLEOTIDE SEQUENCE [LARGE SCALE GENOMIC DNA]</scope>
    <source>
        <strain evidence="3 4">JC271</strain>
    </source>
</reference>
<evidence type="ECO:0000256" key="1">
    <source>
        <dbReference type="SAM" id="Phobius"/>
    </source>
</evidence>
<evidence type="ECO:0000313" key="3">
    <source>
        <dbReference type="EMBL" id="OBQ46023.1"/>
    </source>
</evidence>
<dbReference type="PATRIC" id="fig|1560234.3.peg.2224"/>
<dbReference type="Pfam" id="PF09335">
    <property type="entry name" value="VTT_dom"/>
    <property type="match status" value="1"/>
</dbReference>
<keyword evidence="1" id="KW-1133">Transmembrane helix</keyword>
<feature type="transmembrane region" description="Helical" evidence="1">
    <location>
        <begin position="55"/>
        <end position="75"/>
    </location>
</feature>
<name>A0A1B7X9G5_9BACT</name>
<comment type="caution">
    <text evidence="3">The sequence shown here is derived from an EMBL/GenBank/DDBJ whole genome shotgun (WGS) entry which is preliminary data.</text>
</comment>
<dbReference type="Proteomes" id="UP000091979">
    <property type="component" value="Unassembled WGS sequence"/>
</dbReference>
<keyword evidence="1" id="KW-0812">Transmembrane</keyword>
<dbReference type="STRING" id="1560234.SP90_14730"/>
<dbReference type="PANTHER" id="PTHR42709">
    <property type="entry name" value="ALKALINE PHOSPHATASE LIKE PROTEIN"/>
    <property type="match status" value="1"/>
</dbReference>
<evidence type="ECO:0000259" key="2">
    <source>
        <dbReference type="Pfam" id="PF09335"/>
    </source>
</evidence>
<feature type="transmembrane region" description="Helical" evidence="1">
    <location>
        <begin position="173"/>
        <end position="191"/>
    </location>
</feature>
<gene>
    <name evidence="3" type="ORF">SP90_14730</name>
</gene>
<dbReference type="EMBL" id="JXMS01000032">
    <property type="protein sequence ID" value="OBQ46023.1"/>
    <property type="molecule type" value="Genomic_DNA"/>
</dbReference>
<protein>
    <submittedName>
        <fullName evidence="3">Cytochrome B561</fullName>
    </submittedName>
</protein>
<feature type="transmembrane region" description="Helical" evidence="1">
    <location>
        <begin position="136"/>
        <end position="161"/>
    </location>
</feature>
<dbReference type="PANTHER" id="PTHR42709:SF11">
    <property type="entry name" value="DEDA FAMILY PROTEIN"/>
    <property type="match status" value="1"/>
</dbReference>
<evidence type="ECO:0000313" key="4">
    <source>
        <dbReference type="Proteomes" id="UP000091979"/>
    </source>
</evidence>
<sequence length="194" mass="21819">MKLMSTLMDWVSKTAVSPKAKWVLAFVAFTESIIVPLPPDLLLIPMALTQRKKAFYFATICTVFSVLGGAVGYYLGYHFMDFIGMPIVRFYNLSAEYLRIKEWYDAYNAWAVAAAGLTPIPYKLCTLSAGAFKVNFGIFIIASIASRSLRFFAIAALIYVFGERARYFLEKRFDLVLVVTLILAIAGFIVLKFL</sequence>
<dbReference type="InterPro" id="IPR032816">
    <property type="entry name" value="VTT_dom"/>
</dbReference>
<dbReference type="InterPro" id="IPR051311">
    <property type="entry name" value="DedA_domain"/>
</dbReference>
<accession>A0A1B7X9G5</accession>
<organism evidence="3 4">
    <name type="scientific">Halodesulfovibrio spirochaetisodalis</name>
    <dbReference type="NCBI Taxonomy" id="1560234"/>
    <lineage>
        <taxon>Bacteria</taxon>
        <taxon>Pseudomonadati</taxon>
        <taxon>Thermodesulfobacteriota</taxon>
        <taxon>Desulfovibrionia</taxon>
        <taxon>Desulfovibrionales</taxon>
        <taxon>Desulfovibrionaceae</taxon>
        <taxon>Halodesulfovibrio</taxon>
    </lineage>
</organism>
<proteinExistence type="predicted"/>
<keyword evidence="1" id="KW-0472">Membrane</keyword>
<feature type="domain" description="VTT" evidence="2">
    <location>
        <begin position="61"/>
        <end position="159"/>
    </location>
</feature>
<dbReference type="AlphaFoldDB" id="A0A1B7X9G5"/>
<keyword evidence="4" id="KW-1185">Reference proteome</keyword>